<dbReference type="PANTHER" id="PTHR24173">
    <property type="entry name" value="ANKYRIN REPEAT CONTAINING"/>
    <property type="match status" value="1"/>
</dbReference>
<dbReference type="AlphaFoldDB" id="A0A7R8WLV4"/>
<dbReference type="EMBL" id="OB668020">
    <property type="protein sequence ID" value="CAD7234199.1"/>
    <property type="molecule type" value="Genomic_DNA"/>
</dbReference>
<evidence type="ECO:0000256" key="1">
    <source>
        <dbReference type="ARBA" id="ARBA00022737"/>
    </source>
</evidence>
<proteinExistence type="predicted"/>
<dbReference type="InterPro" id="IPR036770">
    <property type="entry name" value="Ankyrin_rpt-contain_sf"/>
</dbReference>
<name>A0A7R8WLV4_9CRUS</name>
<evidence type="ECO:0000256" key="2">
    <source>
        <dbReference type="ARBA" id="ARBA00023043"/>
    </source>
</evidence>
<dbReference type="SUPFAM" id="SSF48403">
    <property type="entry name" value="Ankyrin repeat"/>
    <property type="match status" value="2"/>
</dbReference>
<dbReference type="PRINTS" id="PR01415">
    <property type="entry name" value="ANKYRIN"/>
</dbReference>
<evidence type="ECO:0000313" key="3">
    <source>
        <dbReference type="EMBL" id="CAD7234199.1"/>
    </source>
</evidence>
<dbReference type="PROSITE" id="PS50088">
    <property type="entry name" value="ANK_REPEAT"/>
    <property type="match status" value="7"/>
</dbReference>
<dbReference type="Gene3D" id="1.25.40.20">
    <property type="entry name" value="Ankyrin repeat-containing domain"/>
    <property type="match status" value="5"/>
</dbReference>
<keyword evidence="1" id="KW-0677">Repeat</keyword>
<sequence length="733" mass="81445">MAELCVAIRNGRYDEAVIRLRAFSVDVSWTDERGRTPLHWAARQAEPGIVAGLLRLRSQINAEDKEMRTPLLCALQCRSQEQERMICVRILLDAGANVHHRDNDGQNALHYAARNGYPSIVQHLLTVDPSLCPVENCWGRNALLCAVAPIAPKSSNLEEEDRLSCVRILMEAGADVCHRDKGGLNAFHYAACYGYPSIVQHLLSVDPNLCRDEDCWGRTAFICAVAPIATNSSNLVEEDRLSCVRILMEAGADVGHRDKDGLNALHYAARNGYPSIVRHLLTIDPSLCVVQTFVVMQDISFPSNVHHGDNEGLNALHYATRNGYPSIVRHLVTIDSSLCDVENPRGQTPLLYALKKGDRFCRIDGRLDESESVLLSCLMILLQNSVNVQHRDKDGLNVLHYATRGGYHSIVRYLLTVDPSLCPVEDNCGRTALLCAAAPIARNSFHYSEEDRLSCVRILIDAYADVGHRDKDGLNALHRATSNGYPSIVRHLLIVDPSLCHVENAQGQTPLLYAFKKGDIYCRSDDVDGTVAIESVQLECLMILLQNRADVHHRDKHGLNALHYAACNGYPSIVRYLLTHDPSLCLVEDNRGRTPLLSAVHSGPFRSEEDQLSCVRILMDAGGDVCHRDKGGTNALHYAAHNGYPSIIRHLLTVDPTLCAVKDGQGRTALLYCIPGNRLRKESVQLECLKILLQNGADVHHRDKDGLNVFHYATRERYHSIVRHLLTVDPSLC</sequence>
<accession>A0A7R8WLV4</accession>
<dbReference type="Pfam" id="PF12796">
    <property type="entry name" value="Ank_2"/>
    <property type="match status" value="6"/>
</dbReference>
<dbReference type="PROSITE" id="PS50297">
    <property type="entry name" value="ANK_REP_REGION"/>
    <property type="match status" value="4"/>
</dbReference>
<reference evidence="3" key="1">
    <citation type="submission" date="2020-11" db="EMBL/GenBank/DDBJ databases">
        <authorList>
            <person name="Tran Van P."/>
        </authorList>
    </citation>
    <scope>NUCLEOTIDE SEQUENCE</scope>
</reference>
<gene>
    <name evidence="3" type="ORF">CTOB1V02_LOCUS12016</name>
</gene>
<dbReference type="PANTHER" id="PTHR24173:SF74">
    <property type="entry name" value="ANKYRIN REPEAT DOMAIN-CONTAINING PROTEIN 16"/>
    <property type="match status" value="1"/>
</dbReference>
<dbReference type="OrthoDB" id="19174at2759"/>
<dbReference type="Pfam" id="PF13637">
    <property type="entry name" value="Ank_4"/>
    <property type="match status" value="2"/>
</dbReference>
<dbReference type="InterPro" id="IPR002110">
    <property type="entry name" value="Ankyrin_rpt"/>
</dbReference>
<organism evidence="3">
    <name type="scientific">Cyprideis torosa</name>
    <dbReference type="NCBI Taxonomy" id="163714"/>
    <lineage>
        <taxon>Eukaryota</taxon>
        <taxon>Metazoa</taxon>
        <taxon>Ecdysozoa</taxon>
        <taxon>Arthropoda</taxon>
        <taxon>Crustacea</taxon>
        <taxon>Oligostraca</taxon>
        <taxon>Ostracoda</taxon>
        <taxon>Podocopa</taxon>
        <taxon>Podocopida</taxon>
        <taxon>Cytherocopina</taxon>
        <taxon>Cytheroidea</taxon>
        <taxon>Cytherideidae</taxon>
        <taxon>Cyprideis</taxon>
    </lineage>
</organism>
<dbReference type="SMART" id="SM00248">
    <property type="entry name" value="ANK"/>
    <property type="match status" value="18"/>
</dbReference>
<keyword evidence="2" id="KW-0040">ANK repeat</keyword>
<protein>
    <submittedName>
        <fullName evidence="3">Uncharacterized protein</fullName>
    </submittedName>
</protein>
<dbReference type="Pfam" id="PF00023">
    <property type="entry name" value="Ank"/>
    <property type="match status" value="2"/>
</dbReference>